<proteinExistence type="predicted"/>
<dbReference type="STRING" id="27835.A0A0N4YTJ4"/>
<gene>
    <name evidence="1" type="ORF">NBR_LOCUS20567</name>
</gene>
<evidence type="ECO:0000313" key="1">
    <source>
        <dbReference type="EMBL" id="VDL84304.1"/>
    </source>
</evidence>
<reference evidence="3" key="1">
    <citation type="submission" date="2017-02" db="UniProtKB">
        <authorList>
            <consortium name="WormBaseParasite"/>
        </authorList>
    </citation>
    <scope>IDENTIFICATION</scope>
</reference>
<organism evidence="3">
    <name type="scientific">Nippostrongylus brasiliensis</name>
    <name type="common">Rat hookworm</name>
    <dbReference type="NCBI Taxonomy" id="27835"/>
    <lineage>
        <taxon>Eukaryota</taxon>
        <taxon>Metazoa</taxon>
        <taxon>Ecdysozoa</taxon>
        <taxon>Nematoda</taxon>
        <taxon>Chromadorea</taxon>
        <taxon>Rhabditida</taxon>
        <taxon>Rhabditina</taxon>
        <taxon>Rhabditomorpha</taxon>
        <taxon>Strongyloidea</taxon>
        <taxon>Heligmosomidae</taxon>
        <taxon>Nippostrongylus</taxon>
    </lineage>
</organism>
<dbReference type="Proteomes" id="UP000271162">
    <property type="component" value="Unassembled WGS sequence"/>
</dbReference>
<accession>A0A0N4YTJ4</accession>
<dbReference type="EMBL" id="UYSL01025288">
    <property type="protein sequence ID" value="VDL84304.1"/>
    <property type="molecule type" value="Genomic_DNA"/>
</dbReference>
<protein>
    <submittedName>
        <fullName evidence="3">Secreted protein</fullName>
    </submittedName>
</protein>
<sequence>MTSIHWNKLKRLTAFLLLAYQKNLSQLRWTRLLRIMTLVLTFLSNISNIAAEHFGRSVQLRTKAHVILFRLAQKQYPPNQDLHRQLSLFMCKETVLLRVHTIIQKSALPPETTIPILLSRKSYITSLYILYINEKNQHSGTELTLT</sequence>
<reference evidence="1 2" key="2">
    <citation type="submission" date="2018-11" db="EMBL/GenBank/DDBJ databases">
        <authorList>
            <consortium name="Pathogen Informatics"/>
        </authorList>
    </citation>
    <scope>NUCLEOTIDE SEQUENCE [LARGE SCALE GENOMIC DNA]</scope>
</reference>
<dbReference type="WBParaSite" id="NBR_0002056601-mRNA-1">
    <property type="protein sequence ID" value="NBR_0002056601-mRNA-1"/>
    <property type="gene ID" value="NBR_0002056601"/>
</dbReference>
<keyword evidence="2" id="KW-1185">Reference proteome</keyword>
<name>A0A0N4YTJ4_NIPBR</name>
<evidence type="ECO:0000313" key="3">
    <source>
        <dbReference type="WBParaSite" id="NBR_0002056601-mRNA-1"/>
    </source>
</evidence>
<dbReference type="AlphaFoldDB" id="A0A0N4YTJ4"/>
<evidence type="ECO:0000313" key="2">
    <source>
        <dbReference type="Proteomes" id="UP000271162"/>
    </source>
</evidence>